<dbReference type="AlphaFoldDB" id="A0A1I4E783"/>
<keyword evidence="4" id="KW-1185">Reference proteome</keyword>
<dbReference type="GO" id="GO:0003964">
    <property type="term" value="F:RNA-directed DNA polymerase activity"/>
    <property type="evidence" value="ECO:0007669"/>
    <property type="project" value="UniProtKB-KW"/>
</dbReference>
<keyword evidence="3" id="KW-0548">Nucleotidyltransferase</keyword>
<dbReference type="EMBL" id="FOSP01000026">
    <property type="protein sequence ID" value="SFL01625.1"/>
    <property type="molecule type" value="Genomic_DNA"/>
</dbReference>
<name>A0A1I4E783_9PROT</name>
<dbReference type="Pfam" id="PF00078">
    <property type="entry name" value="RVT_1"/>
    <property type="match status" value="1"/>
</dbReference>
<dbReference type="SUPFAM" id="SSF56672">
    <property type="entry name" value="DNA/RNA polymerases"/>
    <property type="match status" value="1"/>
</dbReference>
<sequence>MGMLYEMMRQLRMKRERIELVDIAAWDNLQLAVWKAARGKHSRTSVASFYKELNTHLEQLQNDILTAKVPYGNYRAFTINDPKRRVIHAASFADRVLHHAIMNLAEPIFERSLVDSTYACRPGKGVHLAVAQVQRNLQRFPWFVQVDIEHYFPSVDHERLSYLLLRRFKGEDLLYLFARIVNSYQSSPGKGLPIGSLTSQHFANYYLNDADRFLLKHSDVCAHVRYMDDIIWWCRDKSSAKAVLQIFEEYVNNVCQLKLKSTVRLNRSTSGVTYCGFRIFPGVVRLTRRKQRRYRFLRQYYEKLWQRGQIEERNLQKAYDSVLAATLPAQSRSWRQRDLQLHSTLYDNAHG</sequence>
<dbReference type="InterPro" id="IPR000477">
    <property type="entry name" value="RT_dom"/>
</dbReference>
<dbReference type="PANTHER" id="PTHR34047:SF8">
    <property type="entry name" value="PROTEIN YKFC"/>
    <property type="match status" value="1"/>
</dbReference>
<accession>A0A1I4E783</accession>
<proteinExistence type="inferred from homology"/>
<feature type="domain" description="Reverse transcriptase" evidence="2">
    <location>
        <begin position="1"/>
        <end position="279"/>
    </location>
</feature>
<evidence type="ECO:0000259" key="2">
    <source>
        <dbReference type="PROSITE" id="PS50878"/>
    </source>
</evidence>
<keyword evidence="3" id="KW-0695">RNA-directed DNA polymerase</keyword>
<dbReference type="InterPro" id="IPR043502">
    <property type="entry name" value="DNA/RNA_pol_sf"/>
</dbReference>
<keyword evidence="3" id="KW-0808">Transferase</keyword>
<dbReference type="CDD" id="cd01651">
    <property type="entry name" value="RT_G2_intron"/>
    <property type="match status" value="1"/>
</dbReference>
<comment type="similarity">
    <text evidence="1">Belongs to the bacterial reverse transcriptase family.</text>
</comment>
<protein>
    <submittedName>
        <fullName evidence="3">Reverse transcriptase (RNA-dependent DNA polymerase)</fullName>
    </submittedName>
</protein>
<reference evidence="4" key="1">
    <citation type="submission" date="2016-10" db="EMBL/GenBank/DDBJ databases">
        <authorList>
            <person name="Varghese N."/>
            <person name="Submissions S."/>
        </authorList>
    </citation>
    <scope>NUCLEOTIDE SEQUENCE [LARGE SCALE GENOMIC DNA]</scope>
    <source>
        <strain evidence="4">Nm69</strain>
    </source>
</reference>
<evidence type="ECO:0000313" key="3">
    <source>
        <dbReference type="EMBL" id="SFL01625.1"/>
    </source>
</evidence>
<dbReference type="PROSITE" id="PS50878">
    <property type="entry name" value="RT_POL"/>
    <property type="match status" value="1"/>
</dbReference>
<dbReference type="PANTHER" id="PTHR34047">
    <property type="entry name" value="NUCLEAR INTRON MATURASE 1, MITOCHONDRIAL-RELATED"/>
    <property type="match status" value="1"/>
</dbReference>
<dbReference type="InterPro" id="IPR051083">
    <property type="entry name" value="GrpII_Intron_Splice-Mob/Def"/>
</dbReference>
<gene>
    <name evidence="3" type="ORF">SAMN05216302_102639</name>
</gene>
<evidence type="ECO:0000313" key="4">
    <source>
        <dbReference type="Proteomes" id="UP000199533"/>
    </source>
</evidence>
<evidence type="ECO:0000256" key="1">
    <source>
        <dbReference type="ARBA" id="ARBA00034120"/>
    </source>
</evidence>
<dbReference type="STRING" id="52441.SAMN05216302_102639"/>
<organism evidence="3 4">
    <name type="scientific">Nitrosomonas aestuarii</name>
    <dbReference type="NCBI Taxonomy" id="52441"/>
    <lineage>
        <taxon>Bacteria</taxon>
        <taxon>Pseudomonadati</taxon>
        <taxon>Pseudomonadota</taxon>
        <taxon>Betaproteobacteria</taxon>
        <taxon>Nitrosomonadales</taxon>
        <taxon>Nitrosomonadaceae</taxon>
        <taxon>Nitrosomonas</taxon>
    </lineage>
</organism>
<dbReference type="Proteomes" id="UP000199533">
    <property type="component" value="Unassembled WGS sequence"/>
</dbReference>